<dbReference type="InterPro" id="IPR029787">
    <property type="entry name" value="Nucleotide_cyclase"/>
</dbReference>
<keyword evidence="1" id="KW-0812">Transmembrane</keyword>
<dbReference type="Pfam" id="PF05226">
    <property type="entry name" value="CHASE2"/>
    <property type="match status" value="1"/>
</dbReference>
<dbReference type="InterPro" id="IPR001054">
    <property type="entry name" value="A/G_cyclase"/>
</dbReference>
<organism evidence="3 4">
    <name type="scientific">Microbaculum marinisediminis</name>
    <dbReference type="NCBI Taxonomy" id="2931392"/>
    <lineage>
        <taxon>Bacteria</taxon>
        <taxon>Pseudomonadati</taxon>
        <taxon>Pseudomonadota</taxon>
        <taxon>Alphaproteobacteria</taxon>
        <taxon>Hyphomicrobiales</taxon>
        <taxon>Tepidamorphaceae</taxon>
        <taxon>Microbaculum</taxon>
    </lineage>
</organism>
<keyword evidence="1" id="KW-0472">Membrane</keyword>
<dbReference type="GO" id="GO:0004016">
    <property type="term" value="F:adenylate cyclase activity"/>
    <property type="evidence" value="ECO:0007669"/>
    <property type="project" value="UniProtKB-ARBA"/>
</dbReference>
<dbReference type="PANTHER" id="PTHR43081">
    <property type="entry name" value="ADENYLATE CYCLASE, TERMINAL-DIFFERENTIATION SPECIFIC-RELATED"/>
    <property type="match status" value="1"/>
</dbReference>
<keyword evidence="4" id="KW-1185">Reference proteome</keyword>
<dbReference type="RefSeq" id="WP_261616924.1">
    <property type="nucleotide sequence ID" value="NZ_JALIDZ010000007.1"/>
</dbReference>
<dbReference type="AlphaFoldDB" id="A0AAW5R3U6"/>
<dbReference type="GO" id="GO:0035556">
    <property type="term" value="P:intracellular signal transduction"/>
    <property type="evidence" value="ECO:0007669"/>
    <property type="project" value="InterPro"/>
</dbReference>
<accession>A0AAW5R3U6</accession>
<reference evidence="3 4" key="1">
    <citation type="submission" date="2022-04" db="EMBL/GenBank/DDBJ databases">
        <authorList>
            <person name="Ye Y.-Q."/>
            <person name="Du Z.-J."/>
        </authorList>
    </citation>
    <scope>NUCLEOTIDE SEQUENCE [LARGE SCALE GENOMIC DNA]</scope>
    <source>
        <strain evidence="3 4">A6E488</strain>
    </source>
</reference>
<evidence type="ECO:0000259" key="2">
    <source>
        <dbReference type="PROSITE" id="PS50125"/>
    </source>
</evidence>
<feature type="domain" description="Guanylate cyclase" evidence="2">
    <location>
        <begin position="489"/>
        <end position="618"/>
    </location>
</feature>
<name>A0AAW5R3U6_9HYPH</name>
<gene>
    <name evidence="3" type="ORF">MUB46_15930</name>
</gene>
<dbReference type="InterPro" id="IPR050697">
    <property type="entry name" value="Adenylyl/Guanylyl_Cyclase_3/4"/>
</dbReference>
<dbReference type="Proteomes" id="UP001320898">
    <property type="component" value="Unassembled WGS sequence"/>
</dbReference>
<dbReference type="PANTHER" id="PTHR43081:SF1">
    <property type="entry name" value="ADENYLATE CYCLASE, TERMINAL-DIFFERENTIATION SPECIFIC"/>
    <property type="match status" value="1"/>
</dbReference>
<dbReference type="InterPro" id="IPR007890">
    <property type="entry name" value="CHASE2"/>
</dbReference>
<protein>
    <submittedName>
        <fullName evidence="3">Adenylate/guanylate cyclase domain-containing protein</fullName>
    </submittedName>
</protein>
<dbReference type="GO" id="GO:0009190">
    <property type="term" value="P:cyclic nucleotide biosynthetic process"/>
    <property type="evidence" value="ECO:0007669"/>
    <property type="project" value="InterPro"/>
</dbReference>
<dbReference type="SMART" id="SM01080">
    <property type="entry name" value="CHASE2"/>
    <property type="match status" value="1"/>
</dbReference>
<evidence type="ECO:0000313" key="4">
    <source>
        <dbReference type="Proteomes" id="UP001320898"/>
    </source>
</evidence>
<sequence length="741" mass="80415">MGLGAGVVCAALGLAVILSPFGNEFERTQGLDWLFKTRGKATPPPGVAVVGINNRTGRMLDLARLPRDWPRSTHGMLVERLVARGADIIVFDMDFSRAKPGDEDADFARAITSADRVVLFEWLSAHRERLVSANGQDAGWTWVEEKRSPTPVLAEAASAIGPFPLPKIDQAATEFWTFKSSLGDNATIPALALQMKALPYYETWIALLGQAGASGLDALPATAEQLRSPDDIKALMQAFRGIFVNDPSLAERVGWRIDAQPDDKQRQLLAALATLYGGPDHYFLNFYGPPGSIPTIPYEDVLSDDRAPAPGTTDLAGTVVFIGYSDLFAPDQPDRFFTSFTGDDGVDLSGVEIMATAFSNLLTQGNVRPVALRTEIAIIVAFGLVAGLSGFLLPATAGVPTVIGLAVLYGVFAQWRFNETSVWLPLATPALVQMPCALLIGLIGQYRLKRHAEQQVTRAISMYLPENIVQDLTQREFDPSEVNKVVYGTCLATDMSGFTTLSETKKPEELAEFMNSYFDELATALKRHDVDITEFHADTIMCAWTSAEPSPEVCAKAVGAALDVCDAIERFAAQRGRLRLNPRIGLQDGYFYVGHTGGGGRMAYSILGDTANTAARLESLNKYLGTHVLAAETVLKTPDGLLVRPLGDILLSGKADATPVVEIIAKSATATDRQMALCSKFSTALTYFREKDWVTAEQLFETIRAEFGDDGPSQFYLSYIRGHKSSAPTFDGPAFVKMTEK</sequence>
<dbReference type="Gene3D" id="3.30.70.1230">
    <property type="entry name" value="Nucleotide cyclase"/>
    <property type="match status" value="1"/>
</dbReference>
<keyword evidence="1" id="KW-1133">Transmembrane helix</keyword>
<dbReference type="PROSITE" id="PS50125">
    <property type="entry name" value="GUANYLATE_CYCLASE_2"/>
    <property type="match status" value="1"/>
</dbReference>
<dbReference type="SUPFAM" id="SSF55073">
    <property type="entry name" value="Nucleotide cyclase"/>
    <property type="match status" value="1"/>
</dbReference>
<comment type="caution">
    <text evidence="3">The sequence shown here is derived from an EMBL/GenBank/DDBJ whole genome shotgun (WGS) entry which is preliminary data.</text>
</comment>
<evidence type="ECO:0000313" key="3">
    <source>
        <dbReference type="EMBL" id="MCT8973351.1"/>
    </source>
</evidence>
<evidence type="ECO:0000256" key="1">
    <source>
        <dbReference type="SAM" id="Phobius"/>
    </source>
</evidence>
<proteinExistence type="predicted"/>
<dbReference type="EMBL" id="JALIDZ010000007">
    <property type="protein sequence ID" value="MCT8973351.1"/>
    <property type="molecule type" value="Genomic_DNA"/>
</dbReference>
<dbReference type="SMART" id="SM00044">
    <property type="entry name" value="CYCc"/>
    <property type="match status" value="1"/>
</dbReference>
<feature type="transmembrane region" description="Helical" evidence="1">
    <location>
        <begin position="423"/>
        <end position="444"/>
    </location>
</feature>
<dbReference type="Pfam" id="PF00211">
    <property type="entry name" value="Guanylate_cyc"/>
    <property type="match status" value="1"/>
</dbReference>
<feature type="transmembrane region" description="Helical" evidence="1">
    <location>
        <begin position="400"/>
        <end position="417"/>
    </location>
</feature>
<dbReference type="CDD" id="cd07302">
    <property type="entry name" value="CHD"/>
    <property type="match status" value="1"/>
</dbReference>